<dbReference type="AlphaFoldDB" id="S4N6T5"/>
<protein>
    <submittedName>
        <fullName evidence="2">Uncharacterized protein</fullName>
    </submittedName>
</protein>
<reference evidence="2 3" key="2">
    <citation type="journal article" date="2013" name="Genome Announc.">
        <title>Draft Genome Sequences of Porphyromonas crevioricanis JCM 15906T and Porphyromonas cansulci JCM 13913T Isolated from a Canine Oral Cavity.</title>
        <authorList>
            <person name="Sakamoto M."/>
            <person name="Tanaka N."/>
            <person name="Shiwa Y."/>
            <person name="Yoshikawa H."/>
            <person name="Ohkuma M."/>
        </authorList>
    </citation>
    <scope>NUCLEOTIDE SEQUENCE [LARGE SCALE GENOMIC DNA]</scope>
    <source>
        <strain evidence="2 3">JCM 15906</strain>
    </source>
</reference>
<comment type="caution">
    <text evidence="2">The sequence shown here is derived from an EMBL/GenBank/DDBJ whole genome shotgun (WGS) entry which is preliminary data.</text>
</comment>
<feature type="region of interest" description="Disordered" evidence="1">
    <location>
        <begin position="45"/>
        <end position="67"/>
    </location>
</feature>
<dbReference type="EMBL" id="BAOU01000010">
    <property type="protein sequence ID" value="GAD04713.1"/>
    <property type="molecule type" value="Genomic_DNA"/>
</dbReference>
<name>S4N6T5_9PORP</name>
<evidence type="ECO:0000313" key="3">
    <source>
        <dbReference type="Proteomes" id="UP000018031"/>
    </source>
</evidence>
<evidence type="ECO:0000313" key="2">
    <source>
        <dbReference type="EMBL" id="GAD04713.1"/>
    </source>
</evidence>
<proteinExistence type="predicted"/>
<organism evidence="2 3">
    <name type="scientific">Porphyromonas crevioricanis JCM 15906</name>
    <dbReference type="NCBI Taxonomy" id="1305617"/>
    <lineage>
        <taxon>Bacteria</taxon>
        <taxon>Pseudomonadati</taxon>
        <taxon>Bacteroidota</taxon>
        <taxon>Bacteroidia</taxon>
        <taxon>Bacteroidales</taxon>
        <taxon>Porphyromonadaceae</taxon>
        <taxon>Porphyromonas</taxon>
    </lineage>
</organism>
<dbReference type="Proteomes" id="UP000018031">
    <property type="component" value="Unassembled WGS sequence"/>
</dbReference>
<sequence length="67" mass="7872">MIHTILIDLLIISSKRLYYGKKNFGQRMSCAEVNADFRWKVDSAHHFPNQSKDNPLRRAQTSDSRHK</sequence>
<gene>
    <name evidence="2" type="ORF">PORCRE_408</name>
</gene>
<accession>S4N6T5</accession>
<reference evidence="3" key="1">
    <citation type="journal article" date="2013" name="Genome">
        <title>Draft Genome Sequences of Porphyromonas crevioricanis JCM 15906T and Porphyromonas cansulci JCM 13913T Isolated from a Canine Oral Cavity.</title>
        <authorList>
            <person name="Sakamoto M."/>
            <person name="Tanaka N."/>
            <person name="Shiwa Y."/>
            <person name="Yoshikawa H."/>
            <person name="Ohkuma M."/>
        </authorList>
    </citation>
    <scope>NUCLEOTIDE SEQUENCE [LARGE SCALE GENOMIC DNA]</scope>
    <source>
        <strain evidence="3">JCM 15906</strain>
    </source>
</reference>
<evidence type="ECO:0000256" key="1">
    <source>
        <dbReference type="SAM" id="MobiDB-lite"/>
    </source>
</evidence>